<reference evidence="4" key="2">
    <citation type="submission" date="2015-01" db="EMBL/GenBank/DDBJ databases">
        <title>Evolutionary Origins and Diversification of the Mycorrhizal Mutualists.</title>
        <authorList>
            <consortium name="DOE Joint Genome Institute"/>
            <consortium name="Mycorrhizal Genomics Consortium"/>
            <person name="Kohler A."/>
            <person name="Kuo A."/>
            <person name="Nagy L.G."/>
            <person name="Floudas D."/>
            <person name="Copeland A."/>
            <person name="Barry K.W."/>
            <person name="Cichocki N."/>
            <person name="Veneault-Fourrey C."/>
            <person name="LaButti K."/>
            <person name="Lindquist E.A."/>
            <person name="Lipzen A."/>
            <person name="Lundell T."/>
            <person name="Morin E."/>
            <person name="Murat C."/>
            <person name="Riley R."/>
            <person name="Ohm R."/>
            <person name="Sun H."/>
            <person name="Tunlid A."/>
            <person name="Henrissat B."/>
            <person name="Grigoriev I.V."/>
            <person name="Hibbett D.S."/>
            <person name="Martin F."/>
        </authorList>
    </citation>
    <scope>NUCLEOTIDE SEQUENCE [LARGE SCALE GENOMIC DNA]</scope>
    <source>
        <strain evidence="4">F 1598</strain>
    </source>
</reference>
<dbReference type="EMBL" id="KN833008">
    <property type="protein sequence ID" value="KIM79579.1"/>
    <property type="molecule type" value="Genomic_DNA"/>
</dbReference>
<sequence length="346" mass="38119">MLLDNSLGTSDRDISPDVNTPSLESRGSSLGESMLSSACSPMFPDDSPPAPAFIPRHFPPPALAGVPVDYIVHKLHQLAPKYWDKPDTADCTIIVPIPHPVGVARRAPDMPLFTPELPFPGPSNKQDPGGFGRRASEPVLSAVPRVSFKLHVDYLSAQSTFFRGLFAGAKPLDLLDAAPVESSQERHSTPRKGLPFNVPANRLPRFLPSSPTQPTLFLPVPDPTSFHILVHWMYFGRTEYIEDCLNRGIIQSPGIAKNVAYLGLPDDIIGKFLRRWERGWKKSHLPPSPPYDDDSESSDGEECSYPSDEDEDVDVDMDEPPRGRTAITRHLSHTCKPQTLRACSST</sequence>
<feature type="region of interest" description="Disordered" evidence="1">
    <location>
        <begin position="283"/>
        <end position="331"/>
    </location>
</feature>
<dbReference type="InParanoid" id="A0A0C3FIG1"/>
<dbReference type="PROSITE" id="PS50097">
    <property type="entry name" value="BTB"/>
    <property type="match status" value="1"/>
</dbReference>
<dbReference type="InterPro" id="IPR000210">
    <property type="entry name" value="BTB/POZ_dom"/>
</dbReference>
<dbReference type="AlphaFoldDB" id="A0A0C3FIG1"/>
<reference evidence="3 4" key="1">
    <citation type="submission" date="2014-04" db="EMBL/GenBank/DDBJ databases">
        <authorList>
            <consortium name="DOE Joint Genome Institute"/>
            <person name="Kuo A."/>
            <person name="Tarkka M."/>
            <person name="Buscot F."/>
            <person name="Kohler A."/>
            <person name="Nagy L.G."/>
            <person name="Floudas D."/>
            <person name="Copeland A."/>
            <person name="Barry K.W."/>
            <person name="Cichocki N."/>
            <person name="Veneault-Fourrey C."/>
            <person name="LaButti K."/>
            <person name="Lindquist E.A."/>
            <person name="Lipzen A."/>
            <person name="Lundell T."/>
            <person name="Morin E."/>
            <person name="Murat C."/>
            <person name="Sun H."/>
            <person name="Tunlid A."/>
            <person name="Henrissat B."/>
            <person name="Grigoriev I.V."/>
            <person name="Hibbett D.S."/>
            <person name="Martin F."/>
            <person name="Nordberg H.P."/>
            <person name="Cantor M.N."/>
            <person name="Hua S.X."/>
        </authorList>
    </citation>
    <scope>NUCLEOTIDE SEQUENCE [LARGE SCALE GENOMIC DNA]</scope>
    <source>
        <strain evidence="3 4">F 1598</strain>
    </source>
</reference>
<dbReference type="OrthoDB" id="3366352at2759"/>
<feature type="compositionally biased region" description="Acidic residues" evidence="1">
    <location>
        <begin position="291"/>
        <end position="318"/>
    </location>
</feature>
<evidence type="ECO:0000313" key="3">
    <source>
        <dbReference type="EMBL" id="KIM79579.1"/>
    </source>
</evidence>
<protein>
    <recommendedName>
        <fullName evidence="2">BTB domain-containing protein</fullName>
    </recommendedName>
</protein>
<evidence type="ECO:0000259" key="2">
    <source>
        <dbReference type="PROSITE" id="PS50097"/>
    </source>
</evidence>
<accession>A0A0C3FIG1</accession>
<dbReference type="HOGENOM" id="CLU_068729_0_0_1"/>
<dbReference type="Proteomes" id="UP000054166">
    <property type="component" value="Unassembled WGS sequence"/>
</dbReference>
<name>A0A0C3FIG1_PILCF</name>
<evidence type="ECO:0000313" key="4">
    <source>
        <dbReference type="Proteomes" id="UP000054166"/>
    </source>
</evidence>
<evidence type="ECO:0000256" key="1">
    <source>
        <dbReference type="SAM" id="MobiDB-lite"/>
    </source>
</evidence>
<gene>
    <name evidence="3" type="ORF">PILCRDRAFT_823111</name>
</gene>
<proteinExistence type="predicted"/>
<feature type="compositionally biased region" description="Low complexity" evidence="1">
    <location>
        <begin position="22"/>
        <end position="37"/>
    </location>
</feature>
<keyword evidence="4" id="KW-1185">Reference proteome</keyword>
<feature type="region of interest" description="Disordered" evidence="1">
    <location>
        <begin position="1"/>
        <end position="37"/>
    </location>
</feature>
<feature type="domain" description="BTB" evidence="2">
    <location>
        <begin position="136"/>
        <end position="242"/>
    </location>
</feature>
<organism evidence="3 4">
    <name type="scientific">Piloderma croceum (strain F 1598)</name>
    <dbReference type="NCBI Taxonomy" id="765440"/>
    <lineage>
        <taxon>Eukaryota</taxon>
        <taxon>Fungi</taxon>
        <taxon>Dikarya</taxon>
        <taxon>Basidiomycota</taxon>
        <taxon>Agaricomycotina</taxon>
        <taxon>Agaricomycetes</taxon>
        <taxon>Agaricomycetidae</taxon>
        <taxon>Atheliales</taxon>
        <taxon>Atheliaceae</taxon>
        <taxon>Piloderma</taxon>
    </lineage>
</organism>